<accession>A0A2P2NJP5</accession>
<dbReference type="AlphaFoldDB" id="A0A2P2NJP5"/>
<name>A0A2P2NJP5_RHIMU</name>
<evidence type="ECO:0000313" key="1">
    <source>
        <dbReference type="EMBL" id="MBX42654.1"/>
    </source>
</evidence>
<dbReference type="EMBL" id="GGEC01062170">
    <property type="protein sequence ID" value="MBX42654.1"/>
    <property type="molecule type" value="Transcribed_RNA"/>
</dbReference>
<proteinExistence type="predicted"/>
<sequence length="17" mass="2014">MLLQRICPLKLKVTEVE</sequence>
<protein>
    <submittedName>
        <fullName evidence="1">Uncharacterized protein</fullName>
    </submittedName>
</protein>
<organism evidence="1">
    <name type="scientific">Rhizophora mucronata</name>
    <name type="common">Asiatic mangrove</name>
    <dbReference type="NCBI Taxonomy" id="61149"/>
    <lineage>
        <taxon>Eukaryota</taxon>
        <taxon>Viridiplantae</taxon>
        <taxon>Streptophyta</taxon>
        <taxon>Embryophyta</taxon>
        <taxon>Tracheophyta</taxon>
        <taxon>Spermatophyta</taxon>
        <taxon>Magnoliopsida</taxon>
        <taxon>eudicotyledons</taxon>
        <taxon>Gunneridae</taxon>
        <taxon>Pentapetalae</taxon>
        <taxon>rosids</taxon>
        <taxon>fabids</taxon>
        <taxon>Malpighiales</taxon>
        <taxon>Rhizophoraceae</taxon>
        <taxon>Rhizophora</taxon>
    </lineage>
</organism>
<reference evidence="1" key="1">
    <citation type="submission" date="2018-02" db="EMBL/GenBank/DDBJ databases">
        <title>Rhizophora mucronata_Transcriptome.</title>
        <authorList>
            <person name="Meera S.P."/>
            <person name="Sreeshan A."/>
            <person name="Augustine A."/>
        </authorList>
    </citation>
    <scope>NUCLEOTIDE SEQUENCE</scope>
    <source>
        <tissue evidence="1">Leaf</tissue>
    </source>
</reference>